<dbReference type="AlphaFoldDB" id="A0A2N9GR57"/>
<feature type="region of interest" description="Disordered" evidence="1">
    <location>
        <begin position="52"/>
        <end position="114"/>
    </location>
</feature>
<organism evidence="2">
    <name type="scientific">Fagus sylvatica</name>
    <name type="common">Beechnut</name>
    <dbReference type="NCBI Taxonomy" id="28930"/>
    <lineage>
        <taxon>Eukaryota</taxon>
        <taxon>Viridiplantae</taxon>
        <taxon>Streptophyta</taxon>
        <taxon>Embryophyta</taxon>
        <taxon>Tracheophyta</taxon>
        <taxon>Spermatophyta</taxon>
        <taxon>Magnoliopsida</taxon>
        <taxon>eudicotyledons</taxon>
        <taxon>Gunneridae</taxon>
        <taxon>Pentapetalae</taxon>
        <taxon>rosids</taxon>
        <taxon>fabids</taxon>
        <taxon>Fagales</taxon>
        <taxon>Fagaceae</taxon>
        <taxon>Fagus</taxon>
    </lineage>
</organism>
<reference evidence="2" key="1">
    <citation type="submission" date="2018-02" db="EMBL/GenBank/DDBJ databases">
        <authorList>
            <person name="Cohen D.B."/>
            <person name="Kent A.D."/>
        </authorList>
    </citation>
    <scope>NUCLEOTIDE SEQUENCE</scope>
</reference>
<evidence type="ECO:0000313" key="2">
    <source>
        <dbReference type="EMBL" id="SPD01983.1"/>
    </source>
</evidence>
<dbReference type="PANTHER" id="PTHR47005">
    <property type="entry name" value="HEAVY METAL TRANSPORT/DETOXIFICATION SUPERFAMILY PROTEIN"/>
    <property type="match status" value="1"/>
</dbReference>
<evidence type="ECO:0008006" key="3">
    <source>
        <dbReference type="Google" id="ProtNLM"/>
    </source>
</evidence>
<gene>
    <name evidence="2" type="ORF">FSB_LOCUS29865</name>
</gene>
<dbReference type="EMBL" id="OIVN01002247">
    <property type="protein sequence ID" value="SPD01983.1"/>
    <property type="molecule type" value="Genomic_DNA"/>
</dbReference>
<dbReference type="PANTHER" id="PTHR47005:SF5">
    <property type="entry name" value="HEAVY METAL TRANSPORT_DETOXIFICATION SUPERFAMILY PROTEIN"/>
    <property type="match status" value="1"/>
</dbReference>
<proteinExistence type="predicted"/>
<sequence length="194" mass="21690">MVLKVDLQCHRCFKKVYNEKENLVVIKVVCCSPEKIKEKLIYKGGGVIKSIEIKAPEKPKPADKPKDEKPKDEKPKDEKPKEKPKDEKPKDDKPKDEKPKDEKPKEKAADPAPKAQALVVQPVPAHPYGVVVCCGSCSQGGPCQFGHGYGIPPQYYEYGRPVYDSYGGGYRNGYQVSRSDNYFSDENPTACTVM</sequence>
<protein>
    <recommendedName>
        <fullName evidence="3">HMA domain-containing protein</fullName>
    </recommendedName>
</protein>
<feature type="compositionally biased region" description="Basic and acidic residues" evidence="1">
    <location>
        <begin position="52"/>
        <end position="109"/>
    </location>
</feature>
<evidence type="ECO:0000256" key="1">
    <source>
        <dbReference type="SAM" id="MobiDB-lite"/>
    </source>
</evidence>
<name>A0A2N9GR57_FAGSY</name>
<accession>A0A2N9GR57</accession>